<protein>
    <submittedName>
        <fullName evidence="2">Glycosyltransferase family 2 protein</fullName>
    </submittedName>
</protein>
<dbReference type="RefSeq" id="WP_135637681.1">
    <property type="nucleotide sequence ID" value="NZ_RQFU01000028.1"/>
</dbReference>
<evidence type="ECO:0000313" key="2">
    <source>
        <dbReference type="EMBL" id="TGL16493.1"/>
    </source>
</evidence>
<dbReference type="CDD" id="cd04196">
    <property type="entry name" value="GT_2_like_d"/>
    <property type="match status" value="1"/>
</dbReference>
<dbReference type="SUPFAM" id="SSF53448">
    <property type="entry name" value="Nucleotide-diphospho-sugar transferases"/>
    <property type="match status" value="1"/>
</dbReference>
<keyword evidence="3" id="KW-1185">Reference proteome</keyword>
<name>A0ABY2LWQ6_9LEPT</name>
<dbReference type="InterPro" id="IPR029044">
    <property type="entry name" value="Nucleotide-diphossugar_trans"/>
</dbReference>
<dbReference type="InterPro" id="IPR001173">
    <property type="entry name" value="Glyco_trans_2-like"/>
</dbReference>
<feature type="domain" description="Glycosyltransferase 2-like" evidence="1">
    <location>
        <begin position="8"/>
        <end position="167"/>
    </location>
</feature>
<dbReference type="Gene3D" id="3.90.550.10">
    <property type="entry name" value="Spore Coat Polysaccharide Biosynthesis Protein SpsA, Chain A"/>
    <property type="match status" value="1"/>
</dbReference>
<organism evidence="2 3">
    <name type="scientific">Leptospira yanagawae</name>
    <dbReference type="NCBI Taxonomy" id="293069"/>
    <lineage>
        <taxon>Bacteria</taxon>
        <taxon>Pseudomonadati</taxon>
        <taxon>Spirochaetota</taxon>
        <taxon>Spirochaetia</taxon>
        <taxon>Leptospirales</taxon>
        <taxon>Leptospiraceae</taxon>
        <taxon>Leptospira</taxon>
    </lineage>
</organism>
<dbReference type="Pfam" id="PF00535">
    <property type="entry name" value="Glycos_transf_2"/>
    <property type="match status" value="1"/>
</dbReference>
<reference evidence="3" key="1">
    <citation type="journal article" date="2019" name="PLoS Negl. Trop. Dis.">
        <title>Revisiting the worldwide diversity of Leptospira species in the environment.</title>
        <authorList>
            <person name="Vincent A.T."/>
            <person name="Schiettekatte O."/>
            <person name="Bourhy P."/>
            <person name="Veyrier F.J."/>
            <person name="Picardeau M."/>
        </authorList>
    </citation>
    <scope>NUCLEOTIDE SEQUENCE [LARGE SCALE GENOMIC DNA]</scope>
    <source>
        <strain evidence="3">201800272</strain>
    </source>
</reference>
<accession>A0ABY2LWQ6</accession>
<gene>
    <name evidence="2" type="ORF">EHQ46_18440</name>
</gene>
<dbReference type="Proteomes" id="UP000298200">
    <property type="component" value="Unassembled WGS sequence"/>
</dbReference>
<evidence type="ECO:0000259" key="1">
    <source>
        <dbReference type="Pfam" id="PF00535"/>
    </source>
</evidence>
<dbReference type="EMBL" id="RQFU01000028">
    <property type="protein sequence ID" value="TGL16493.1"/>
    <property type="molecule type" value="Genomic_DNA"/>
</dbReference>
<dbReference type="PANTHER" id="PTHR22916">
    <property type="entry name" value="GLYCOSYLTRANSFERASE"/>
    <property type="match status" value="1"/>
</dbReference>
<sequence>METKPKVTVCIATYNGEKFLKEQLDSILIQLSKDDEVIISDDSSTDNTSEILKSYAKNDNRIKLFLEQKFRNPILNFQNALIHAQGDFIYLSDQDDVWLDGKIDKINSCLNHHDLVIHDSIVADESLTEMYPSFFEYFGSKKGILKNIIKSSYYGSCMAFQKKLLKKALPFPKTKEIGHDLWLGLVAELTGNVLFVKEPYLLYRRHSETFTMRGLGGKKRSIFQMANGRVIMFFEIVKFLLIRFLKKPNEEN</sequence>
<evidence type="ECO:0000313" key="3">
    <source>
        <dbReference type="Proteomes" id="UP000298200"/>
    </source>
</evidence>
<proteinExistence type="predicted"/>
<dbReference type="PANTHER" id="PTHR22916:SF3">
    <property type="entry name" value="UDP-GLCNAC:BETAGAL BETA-1,3-N-ACETYLGLUCOSAMINYLTRANSFERASE-LIKE PROTEIN 1"/>
    <property type="match status" value="1"/>
</dbReference>
<comment type="caution">
    <text evidence="2">The sequence shown here is derived from an EMBL/GenBank/DDBJ whole genome shotgun (WGS) entry which is preliminary data.</text>
</comment>